<reference evidence="1" key="1">
    <citation type="submission" date="2021-01" db="EMBL/GenBank/DDBJ databases">
        <authorList>
            <person name="Corre E."/>
            <person name="Pelletier E."/>
            <person name="Niang G."/>
            <person name="Scheremetjew M."/>
            <person name="Finn R."/>
            <person name="Kale V."/>
            <person name="Holt S."/>
            <person name="Cochrane G."/>
            <person name="Meng A."/>
            <person name="Brown T."/>
            <person name="Cohen L."/>
        </authorList>
    </citation>
    <scope>NUCLEOTIDE SEQUENCE</scope>
    <source>
        <strain evidence="1">CCMP2078</strain>
    </source>
</reference>
<name>A0A7R9YCI2_9STRA</name>
<proteinExistence type="predicted"/>
<evidence type="ECO:0000313" key="1">
    <source>
        <dbReference type="EMBL" id="CAD8257580.1"/>
    </source>
</evidence>
<organism evidence="1">
    <name type="scientific">Pinguiococcus pyrenoidosus</name>
    <dbReference type="NCBI Taxonomy" id="172671"/>
    <lineage>
        <taxon>Eukaryota</taxon>
        <taxon>Sar</taxon>
        <taxon>Stramenopiles</taxon>
        <taxon>Ochrophyta</taxon>
        <taxon>Pinguiophyceae</taxon>
        <taxon>Pinguiochrysidales</taxon>
        <taxon>Pinguiochrysidaceae</taxon>
        <taxon>Pinguiococcus</taxon>
    </lineage>
</organism>
<accession>A0A7R9YCI2</accession>
<sequence>MAIPSFKGNWRFIEGCCCHNSYFICPPQQCMFSQLATCLCIGSDCACPHNKRVPNHICTLLPFCTVAPTVGCCKTPASLQMKTDPNDFGRKNSAIIVSAVCIPALCSSNTYCLAPYTICADEASQCLCIGGDCSFPCSKTVPMTCALLGIMCYPTFGCCQSVAGTFPSDMSQ</sequence>
<dbReference type="EMBL" id="HBEA01009198">
    <property type="protein sequence ID" value="CAD8257580.1"/>
    <property type="molecule type" value="Transcribed_RNA"/>
</dbReference>
<gene>
    <name evidence="1" type="ORF">PPYR1160_LOCUS7073</name>
</gene>
<dbReference type="AlphaFoldDB" id="A0A7R9YCI2"/>
<protein>
    <submittedName>
        <fullName evidence="1">Uncharacterized protein</fullName>
    </submittedName>
</protein>